<name>A0A085LLT4_9BILA</name>
<dbReference type="AlphaFoldDB" id="A0A085LLT4"/>
<sequence length="114" mass="13102">MMGILRPPALSREGIAGRLRKTEKNLNRPQTYQHIANFSAHRDFDPNPPTGVKESTQHWLAMNKKTNSKRKEREILVVAETSKWYSQVTAMFLWILGENKNIINVCEHESLGSL</sequence>
<organism evidence="1 2">
    <name type="scientific">Trichuris suis</name>
    <name type="common">pig whipworm</name>
    <dbReference type="NCBI Taxonomy" id="68888"/>
    <lineage>
        <taxon>Eukaryota</taxon>
        <taxon>Metazoa</taxon>
        <taxon>Ecdysozoa</taxon>
        <taxon>Nematoda</taxon>
        <taxon>Enoplea</taxon>
        <taxon>Dorylaimia</taxon>
        <taxon>Trichinellida</taxon>
        <taxon>Trichuridae</taxon>
        <taxon>Trichuris</taxon>
    </lineage>
</organism>
<proteinExistence type="predicted"/>
<evidence type="ECO:0000313" key="2">
    <source>
        <dbReference type="Proteomes" id="UP000030764"/>
    </source>
</evidence>
<gene>
    <name evidence="1" type="ORF">M513_13189</name>
</gene>
<dbReference type="EMBL" id="KL363409">
    <property type="protein sequence ID" value="KFD45930.1"/>
    <property type="molecule type" value="Genomic_DNA"/>
</dbReference>
<reference evidence="1 2" key="1">
    <citation type="journal article" date="2014" name="Nat. Genet.">
        <title>Genome and transcriptome of the porcine whipworm Trichuris suis.</title>
        <authorList>
            <person name="Jex A.R."/>
            <person name="Nejsum P."/>
            <person name="Schwarz E.M."/>
            <person name="Hu L."/>
            <person name="Young N.D."/>
            <person name="Hall R.S."/>
            <person name="Korhonen P.K."/>
            <person name="Liao S."/>
            <person name="Thamsborg S."/>
            <person name="Xia J."/>
            <person name="Xu P."/>
            <person name="Wang S."/>
            <person name="Scheerlinck J.P."/>
            <person name="Hofmann A."/>
            <person name="Sternberg P.W."/>
            <person name="Wang J."/>
            <person name="Gasser R.B."/>
        </authorList>
    </citation>
    <scope>NUCLEOTIDE SEQUENCE [LARGE SCALE GENOMIC DNA]</scope>
    <source>
        <strain evidence="1">DCEP-RM93M</strain>
    </source>
</reference>
<evidence type="ECO:0000313" key="1">
    <source>
        <dbReference type="EMBL" id="KFD45930.1"/>
    </source>
</evidence>
<accession>A0A085LLT4</accession>
<protein>
    <submittedName>
        <fullName evidence="1">Uncharacterized protein</fullName>
    </submittedName>
</protein>
<keyword evidence="2" id="KW-1185">Reference proteome</keyword>
<dbReference type="Proteomes" id="UP000030764">
    <property type="component" value="Unassembled WGS sequence"/>
</dbReference>